<reference evidence="2 3" key="1">
    <citation type="submission" date="2024-02" db="EMBL/GenBank/DDBJ databases">
        <authorList>
            <person name="Chen Y."/>
            <person name="Shah S."/>
            <person name="Dougan E. K."/>
            <person name="Thang M."/>
            <person name="Chan C."/>
        </authorList>
    </citation>
    <scope>NUCLEOTIDE SEQUENCE [LARGE SCALE GENOMIC DNA]</scope>
</reference>
<comment type="caution">
    <text evidence="2">The sequence shown here is derived from an EMBL/GenBank/DDBJ whole genome shotgun (WGS) entry which is preliminary data.</text>
</comment>
<name>A0ABP0QIW8_9DINO</name>
<sequence length="764" mass="83203">MKGTPPSNEQIVYRKFQGQVLAGVVVAGHAWMMGWEDGMKGIYKVEDSSYINITKNVEALSSDEPALCDNLVADTQNHYLKQLLNPQQRAFTDPNAARAASLLCLGGFTEESETSSSSMATPASKAIAPGTSASAELPATAMITYNAPDIDDCSISSIMDMIRPQPCEVIPIPKAKPSAKKKRSSAKALPQVPEFDACMGLGRDVKIEEVAHVEEPQPKNPRRGGTSPKPKPKSTIEVVEPVLSSNMAAHMSEGDKTWFSSTKASLMECCVFEPREPDNEFKADIIEHQKKVQGVLGTVTKRKRTLKRRTPENAEAALEQATEIEDVASTLLALLKSLGNVMKGNPGSGDECSIKINALEGMDSLTFKFGAEIFKKIARQMLFDVIKMQQWHTIHSSVLPMLSEHIGDDVTKAFLAQQMNVLLQKLLKGISIDKVKLEDAQELVPLRAFVRVAAEDLLFLVNRADFQLLDKLLHPDQRQPAELTGCMKIIKSDAGPNRSVLASFKNMAQGKKYISLVEEFVESKADALELFAKINEIKSVAETIVSCVGSLKPEESVKQCLDLLTSLRVIHGKVGTDDKAGKASLEAAGTEILKVIKRLADVHAQTEGSLWLSSQSETLAKSQILSKPPSFEILKLTTEAPKSLGKDVPELALLLAFYKAVECVAVEVDALLRMAPDEPLESMRAVSVRLCSAHQKLQNAKEAVLVSCPGLFTGTQALTQALDTFVDSQSARVWRLALATPLAALSLVIAGLVEKDEEKDHLEK</sequence>
<dbReference type="Proteomes" id="UP001642464">
    <property type="component" value="Unassembled WGS sequence"/>
</dbReference>
<keyword evidence="3" id="KW-1185">Reference proteome</keyword>
<evidence type="ECO:0000313" key="3">
    <source>
        <dbReference type="Proteomes" id="UP001642464"/>
    </source>
</evidence>
<dbReference type="EMBL" id="CAXAMM010039668">
    <property type="protein sequence ID" value="CAK9088182.1"/>
    <property type="molecule type" value="Genomic_DNA"/>
</dbReference>
<gene>
    <name evidence="2" type="ORF">SCF082_LOCUS41645</name>
</gene>
<evidence type="ECO:0000313" key="2">
    <source>
        <dbReference type="EMBL" id="CAK9088182.1"/>
    </source>
</evidence>
<feature type="non-terminal residue" evidence="2">
    <location>
        <position position="764"/>
    </location>
</feature>
<proteinExistence type="predicted"/>
<organism evidence="2 3">
    <name type="scientific">Durusdinium trenchii</name>
    <dbReference type="NCBI Taxonomy" id="1381693"/>
    <lineage>
        <taxon>Eukaryota</taxon>
        <taxon>Sar</taxon>
        <taxon>Alveolata</taxon>
        <taxon>Dinophyceae</taxon>
        <taxon>Suessiales</taxon>
        <taxon>Symbiodiniaceae</taxon>
        <taxon>Durusdinium</taxon>
    </lineage>
</organism>
<evidence type="ECO:0000256" key="1">
    <source>
        <dbReference type="SAM" id="MobiDB-lite"/>
    </source>
</evidence>
<accession>A0ABP0QIW8</accession>
<protein>
    <submittedName>
        <fullName evidence="2">Uncharacterized protein</fullName>
    </submittedName>
</protein>
<feature type="region of interest" description="Disordered" evidence="1">
    <location>
        <begin position="211"/>
        <end position="236"/>
    </location>
</feature>